<reference evidence="1" key="1">
    <citation type="submission" date="2021-06" db="EMBL/GenBank/DDBJ databases">
        <authorList>
            <person name="Kallberg Y."/>
            <person name="Tangrot J."/>
            <person name="Rosling A."/>
        </authorList>
    </citation>
    <scope>NUCLEOTIDE SEQUENCE</scope>
    <source>
        <strain evidence="1">FL130A</strain>
    </source>
</reference>
<evidence type="ECO:0000313" key="2">
    <source>
        <dbReference type="Proteomes" id="UP000789508"/>
    </source>
</evidence>
<evidence type="ECO:0000313" key="1">
    <source>
        <dbReference type="EMBL" id="CAG8482731.1"/>
    </source>
</evidence>
<name>A0A9N8WCP0_9GLOM</name>
<comment type="caution">
    <text evidence="1">The sequence shown here is derived from an EMBL/GenBank/DDBJ whole genome shotgun (WGS) entry which is preliminary data.</text>
</comment>
<keyword evidence="2" id="KW-1185">Reference proteome</keyword>
<gene>
    <name evidence="1" type="ORF">ALEPTO_LOCUS2574</name>
</gene>
<protein>
    <submittedName>
        <fullName evidence="1">694_t:CDS:1</fullName>
    </submittedName>
</protein>
<proteinExistence type="predicted"/>
<dbReference type="AlphaFoldDB" id="A0A9N8WCP0"/>
<dbReference type="Proteomes" id="UP000789508">
    <property type="component" value="Unassembled WGS sequence"/>
</dbReference>
<organism evidence="1 2">
    <name type="scientific">Ambispora leptoticha</name>
    <dbReference type="NCBI Taxonomy" id="144679"/>
    <lineage>
        <taxon>Eukaryota</taxon>
        <taxon>Fungi</taxon>
        <taxon>Fungi incertae sedis</taxon>
        <taxon>Mucoromycota</taxon>
        <taxon>Glomeromycotina</taxon>
        <taxon>Glomeromycetes</taxon>
        <taxon>Archaeosporales</taxon>
        <taxon>Ambisporaceae</taxon>
        <taxon>Ambispora</taxon>
    </lineage>
</organism>
<dbReference type="EMBL" id="CAJVPS010000388">
    <property type="protein sequence ID" value="CAG8482731.1"/>
    <property type="molecule type" value="Genomic_DNA"/>
</dbReference>
<sequence length="146" mass="17308">MSSFRPFAVAKKQLTTDDNQPERDEEVAYEKVAFVKIVDYITSKTTNLNENDVLSFNLHVRLDTAQHDVKNMIKLIVDEIEGLSDIIEYSQLYCELEHEFKESNQKRMDHFDCYDKLTIHVDMPAEEMIVRFYHNIQYEKPVDIQK</sequence>
<dbReference type="OrthoDB" id="2436054at2759"/>
<accession>A0A9N8WCP0</accession>